<keyword evidence="5" id="KW-0378">Hydrolase</keyword>
<dbReference type="InterPro" id="IPR006554">
    <property type="entry name" value="Helicase-like_DEXD_c2"/>
</dbReference>
<feature type="domain" description="Helicase ATP-binding" evidence="14">
    <location>
        <begin position="180"/>
        <end position="441"/>
    </location>
</feature>
<comment type="similarity">
    <text evidence="13">Belongs to the helicase family. DinG subfamily.</text>
</comment>
<protein>
    <submittedName>
        <fullName evidence="15">ATP-dependent DNA helicase</fullName>
    </submittedName>
</protein>
<dbReference type="PROSITE" id="PS51193">
    <property type="entry name" value="HELICASE_ATP_BIND_2"/>
    <property type="match status" value="1"/>
</dbReference>
<dbReference type="Proteomes" id="UP000512167">
    <property type="component" value="Chromosome"/>
</dbReference>
<dbReference type="PANTHER" id="PTHR11472:SF34">
    <property type="entry name" value="REGULATOR OF TELOMERE ELONGATION HELICASE 1"/>
    <property type="match status" value="1"/>
</dbReference>
<evidence type="ECO:0000256" key="10">
    <source>
        <dbReference type="ARBA" id="ARBA00023125"/>
    </source>
</evidence>
<dbReference type="GO" id="GO:0051539">
    <property type="term" value="F:4 iron, 4 sulfur cluster binding"/>
    <property type="evidence" value="ECO:0007669"/>
    <property type="project" value="UniProtKB-KW"/>
</dbReference>
<dbReference type="Gene3D" id="1.10.275.40">
    <property type="match status" value="1"/>
</dbReference>
<dbReference type="Gene3D" id="3.40.50.300">
    <property type="entry name" value="P-loop containing nucleotide triphosphate hydrolases"/>
    <property type="match status" value="2"/>
</dbReference>
<dbReference type="InterPro" id="IPR010614">
    <property type="entry name" value="RAD3-like_helicase_DEAD"/>
</dbReference>
<dbReference type="InterPro" id="IPR011604">
    <property type="entry name" value="PDDEXK-like_dom_sf"/>
</dbReference>
<evidence type="ECO:0000256" key="1">
    <source>
        <dbReference type="ARBA" id="ARBA00022485"/>
    </source>
</evidence>
<dbReference type="SMART" id="SM00491">
    <property type="entry name" value="HELICc2"/>
    <property type="match status" value="1"/>
</dbReference>
<dbReference type="KEGG" id="tbk:HF295_05630"/>
<evidence type="ECO:0000256" key="2">
    <source>
        <dbReference type="ARBA" id="ARBA00022723"/>
    </source>
</evidence>
<dbReference type="InterPro" id="IPR045028">
    <property type="entry name" value="DinG/Rad3-like"/>
</dbReference>
<dbReference type="Pfam" id="PF13307">
    <property type="entry name" value="Helicase_C_2"/>
    <property type="match status" value="1"/>
</dbReference>
<proteinExistence type="inferred from homology"/>
<dbReference type="GO" id="GO:0046872">
    <property type="term" value="F:metal ion binding"/>
    <property type="evidence" value="ECO:0007669"/>
    <property type="project" value="UniProtKB-KW"/>
</dbReference>
<evidence type="ECO:0000256" key="5">
    <source>
        <dbReference type="ARBA" id="ARBA00022801"/>
    </source>
</evidence>
<dbReference type="InterPro" id="IPR014013">
    <property type="entry name" value="Helic_SF1/SF2_ATP-bd_DinG/Rad3"/>
</dbReference>
<dbReference type="RefSeq" id="WP_312031199.1">
    <property type="nucleotide sequence ID" value="NZ_CP051151.1"/>
</dbReference>
<evidence type="ECO:0000256" key="4">
    <source>
        <dbReference type="ARBA" id="ARBA00022763"/>
    </source>
</evidence>
<keyword evidence="7" id="KW-0067">ATP-binding</keyword>
<keyword evidence="1" id="KW-0004">4Fe-4S</keyword>
<sequence>MKTIKISVKDLVELIYGSGSITNLKDLKNRANEGTEIHSFWQSQYLNEDQKEVVVSETYINDDFEVTISGRIDGLLFRDNHYIVEEIKSTHIDLDKIDEETTPAHLAQAKIYAYIIAKKEELSALEIWLTYVDVESRKAKYLKNYHSFKELEDFYLKTLSDYLDWQDKILKHEDARLSSIQGLNFPFEKYRFNQRRMMAVIYRNIIAKDIAYIEAPTGLGKTIAAIFSALKAIHQPRQKIFYLTAKNDGKRTALETIELLENKGLKAKTVEITAKDSVCFLEKRDCDPKVCPYANGYYSKVFKAIEDIFENESIFSRKVIEKYARKHEVCPFELSLDLSNYSDIVICDYNYVFDPIVHLIRYFEEHVYQPIVLVDEAHNLVSRSRDMYSATINQKAFEDFLDIAHMLKPNPTYQIKEILTIFKQAQNELDKVDFIRQYQINDLLVHKLQSLLVKFDDILSNESLTFGKEEIQELYFLANRFIKMSSFYMDDFVYLLERDQEDILISIKCLNASSFIREVMDEYLESIVFFSATLKPIEYYKNLLTANRGSFNQFSSAFKQTNLLVLAVDNVSTRYHDRDQSIPRIIQTLKSMIQAKQGNYIVYFPSYYYMKQVQTKAFEEIDNVHFISQTRDMTGLERSEMMNQFSENKDQTQVFMFVMGGIFGESIDLVGELLSGVLIVGVGLPALSHYNNVLKAHYDLTFNQGFDYAYTYPGLNKVIQAVGRVIRSETDKGVAILLDDRFTMRKYLRLYPNAWSHLEVCNDPDDVYDMVKSFWDCE</sequence>
<dbReference type="InterPro" id="IPR006555">
    <property type="entry name" value="ATP-dep_Helicase_C"/>
</dbReference>
<evidence type="ECO:0000313" key="16">
    <source>
        <dbReference type="Proteomes" id="UP000512167"/>
    </source>
</evidence>
<name>A0A7L6N279_9MOLU</name>
<evidence type="ECO:0000256" key="6">
    <source>
        <dbReference type="ARBA" id="ARBA00022806"/>
    </source>
</evidence>
<organism evidence="15 16">
    <name type="scientific">Hujiaoplasma nucleasis</name>
    <dbReference type="NCBI Taxonomy" id="2725268"/>
    <lineage>
        <taxon>Bacteria</taxon>
        <taxon>Bacillati</taxon>
        <taxon>Mycoplasmatota</taxon>
        <taxon>Mollicutes</taxon>
        <taxon>Candidatus Izemoplasmatales</taxon>
        <taxon>Hujiaoplasmataceae</taxon>
        <taxon>Hujiaoplasma</taxon>
    </lineage>
</organism>
<dbReference type="InterPro" id="IPR027417">
    <property type="entry name" value="P-loop_NTPase"/>
</dbReference>
<dbReference type="GO" id="GO:0005524">
    <property type="term" value="F:ATP binding"/>
    <property type="evidence" value="ECO:0007669"/>
    <property type="project" value="UniProtKB-KW"/>
</dbReference>
<keyword evidence="10" id="KW-0238">DNA-binding</keyword>
<keyword evidence="16" id="KW-1185">Reference proteome</keyword>
<gene>
    <name evidence="15" type="ORF">HF295_05630</name>
</gene>
<evidence type="ECO:0000259" key="14">
    <source>
        <dbReference type="PROSITE" id="PS51193"/>
    </source>
</evidence>
<dbReference type="GO" id="GO:0006281">
    <property type="term" value="P:DNA repair"/>
    <property type="evidence" value="ECO:0007669"/>
    <property type="project" value="UniProtKB-KW"/>
</dbReference>
<keyword evidence="11" id="KW-0234">DNA repair</keyword>
<dbReference type="GO" id="GO:0043139">
    <property type="term" value="F:5'-3' DNA helicase activity"/>
    <property type="evidence" value="ECO:0007669"/>
    <property type="project" value="UniProtKB-EC"/>
</dbReference>
<evidence type="ECO:0000313" key="15">
    <source>
        <dbReference type="EMBL" id="QLY40366.1"/>
    </source>
</evidence>
<evidence type="ECO:0000256" key="7">
    <source>
        <dbReference type="ARBA" id="ARBA00022840"/>
    </source>
</evidence>
<evidence type="ECO:0000256" key="11">
    <source>
        <dbReference type="ARBA" id="ARBA00023204"/>
    </source>
</evidence>
<dbReference type="SMART" id="SM00488">
    <property type="entry name" value="DEXDc2"/>
    <property type="match status" value="1"/>
</dbReference>
<dbReference type="Pfam" id="PF06733">
    <property type="entry name" value="DEAD_2"/>
    <property type="match status" value="1"/>
</dbReference>
<evidence type="ECO:0000256" key="12">
    <source>
        <dbReference type="ARBA" id="ARBA00023235"/>
    </source>
</evidence>
<dbReference type="AlphaFoldDB" id="A0A7L6N279"/>
<dbReference type="GO" id="GO:0016818">
    <property type="term" value="F:hydrolase activity, acting on acid anhydrides, in phosphorus-containing anhydrides"/>
    <property type="evidence" value="ECO:0007669"/>
    <property type="project" value="InterPro"/>
</dbReference>
<dbReference type="EMBL" id="CP051151">
    <property type="protein sequence ID" value="QLY40366.1"/>
    <property type="molecule type" value="Genomic_DNA"/>
</dbReference>
<reference evidence="15 16" key="1">
    <citation type="submission" date="2020-04" db="EMBL/GenBank/DDBJ databases">
        <authorList>
            <person name="Zheng R.K."/>
            <person name="Sun C.M."/>
        </authorList>
    </citation>
    <scope>NUCLEOTIDE SEQUENCE [LARGE SCALE GENOMIC DNA]</scope>
    <source>
        <strain evidence="16">zrk29</strain>
    </source>
</reference>
<keyword evidence="4" id="KW-0227">DNA damage</keyword>
<keyword evidence="6 15" id="KW-0347">Helicase</keyword>
<evidence type="ECO:0000256" key="9">
    <source>
        <dbReference type="ARBA" id="ARBA00023014"/>
    </source>
</evidence>
<keyword evidence="9" id="KW-0411">Iron-sulfur</keyword>
<evidence type="ECO:0000256" key="13">
    <source>
        <dbReference type="ARBA" id="ARBA00038058"/>
    </source>
</evidence>
<keyword evidence="12" id="KW-0413">Isomerase</keyword>
<accession>A0A7L6N279</accession>
<evidence type="ECO:0000256" key="3">
    <source>
        <dbReference type="ARBA" id="ARBA00022741"/>
    </source>
</evidence>
<keyword evidence="8" id="KW-0408">Iron</keyword>
<evidence type="ECO:0000256" key="8">
    <source>
        <dbReference type="ARBA" id="ARBA00023004"/>
    </source>
</evidence>
<keyword evidence="3" id="KW-0547">Nucleotide-binding</keyword>
<dbReference type="InterPro" id="IPR042493">
    <property type="entry name" value="XPD_DNA_FeS"/>
</dbReference>
<dbReference type="GO" id="GO:0003677">
    <property type="term" value="F:DNA binding"/>
    <property type="evidence" value="ECO:0007669"/>
    <property type="project" value="UniProtKB-KW"/>
</dbReference>
<dbReference type="Gene3D" id="1.10.30.20">
    <property type="entry name" value="Bacterial XPD DNA helicase, FeS cluster domain"/>
    <property type="match status" value="1"/>
</dbReference>
<dbReference type="PANTHER" id="PTHR11472">
    <property type="entry name" value="DNA REPAIR DEAD HELICASE RAD3/XP-D SUBFAMILY MEMBER"/>
    <property type="match status" value="1"/>
</dbReference>
<dbReference type="SUPFAM" id="SSF52540">
    <property type="entry name" value="P-loop containing nucleoside triphosphate hydrolases"/>
    <property type="match status" value="2"/>
</dbReference>
<keyword evidence="2" id="KW-0479">Metal-binding</keyword>
<dbReference type="Gene3D" id="3.90.320.10">
    <property type="match status" value="1"/>
</dbReference>